<dbReference type="PRINTS" id="PR00070">
    <property type="entry name" value="DHFR"/>
</dbReference>
<evidence type="ECO:0000256" key="1">
    <source>
        <dbReference type="ARBA" id="ARBA00003343"/>
    </source>
</evidence>
<dbReference type="InterPro" id="IPR001796">
    <property type="entry name" value="DHFR_dom"/>
</dbReference>
<dbReference type="EMBL" id="CP119898">
    <property type="protein sequence ID" value="WFD28491.1"/>
    <property type="molecule type" value="Genomic_DNA"/>
</dbReference>
<organism evidence="11 12">
    <name type="scientific">Malassezia nana</name>
    <dbReference type="NCBI Taxonomy" id="180528"/>
    <lineage>
        <taxon>Eukaryota</taxon>
        <taxon>Fungi</taxon>
        <taxon>Dikarya</taxon>
        <taxon>Basidiomycota</taxon>
        <taxon>Ustilaginomycotina</taxon>
        <taxon>Malasseziomycetes</taxon>
        <taxon>Malasseziales</taxon>
        <taxon>Malasseziaceae</taxon>
        <taxon>Malassezia</taxon>
    </lineage>
</organism>
<name>A0AAF0J3S9_9BASI</name>
<evidence type="ECO:0000256" key="9">
    <source>
        <dbReference type="SAM" id="MobiDB-lite"/>
    </source>
</evidence>
<dbReference type="AlphaFoldDB" id="A0AAF0J3S9"/>
<comment type="catalytic activity">
    <reaction evidence="8">
        <text>2'-phospho-[ligated tRNA] + NAD(+) = mature tRNA + ADP-alpha-D-ribose 1'',2''-cyclic phosphate + nicotinamide</text>
        <dbReference type="Rhea" id="RHEA:23324"/>
        <dbReference type="Rhea" id="RHEA-COMP:11106"/>
        <dbReference type="Rhea" id="RHEA-COMP:11107"/>
        <dbReference type="ChEBI" id="CHEBI:17154"/>
        <dbReference type="ChEBI" id="CHEBI:57540"/>
        <dbReference type="ChEBI" id="CHEBI:76596"/>
        <dbReference type="ChEBI" id="CHEBI:82883"/>
        <dbReference type="ChEBI" id="CHEBI:85027"/>
        <dbReference type="EC" id="2.7.1.160"/>
    </reaction>
</comment>
<dbReference type="InterPro" id="IPR042080">
    <property type="entry name" value="RNA_2'-PTrans_N"/>
</dbReference>
<dbReference type="CDD" id="cd00209">
    <property type="entry name" value="DHFR"/>
    <property type="match status" value="1"/>
</dbReference>
<keyword evidence="12" id="KW-1185">Reference proteome</keyword>
<dbReference type="PROSITE" id="PS00075">
    <property type="entry name" value="DHFR_1"/>
    <property type="match status" value="1"/>
</dbReference>
<evidence type="ECO:0000256" key="5">
    <source>
        <dbReference type="ARBA" id="ARBA00022857"/>
    </source>
</evidence>
<dbReference type="Gene3D" id="3.40.430.10">
    <property type="entry name" value="Dihydrofolate Reductase, subunit A"/>
    <property type="match status" value="1"/>
</dbReference>
<gene>
    <name evidence="11" type="primary">TPT1</name>
    <name evidence="11" type="ORF">MNAN1_003502</name>
</gene>
<keyword evidence="6" id="KW-0560">Oxidoreductase</keyword>
<sequence length="533" mass="58503">MSATRRKPSLGALPLTAVVAVSLGNGIGAGGTLPWRLPKDMAYFRAATLHVADMTRDDARMREAGYERRAGPVKNAVIMGRHTWDSIPSRFRPLQGRINVVISTTMQPAELQGVDGEADTLLARSLDEAVQLLQERRYKRYEIPGEPDGTALGRAFVIGGAQLYRTTLTQQPAPDTWVLDQLLVTRILSPIDEQMPFDVFLEEFRSPAQRAKDEAVAAQQAQAPHDTSINTDAPVNPVDRWHLVHKDEHARLVPPAQAELLGRIVHDRGVAVHFQFSSMADEAAAPPTAAASDTVRTREQAKQWKLERKRQAQNKAASAPQNSTSTAPKAQGRAAEPPDVQLSKALSYILRHGTQKEHLEVRSDGYVRLDAVLARPRVQKIVMDDTGRAPKSEDVEAVVRNNAKQRFELTYGSNVSPTDKGTFQWIRAVQGHSLAAVTDLSHTSLSEANIKDHLAQEDGMYYAIHGTDEKAFSQILASGALCRMQRNHIHLAKGRPGASGVLSGMRQHCSRLLYVDVGRALADGAWAIPARCL</sequence>
<dbReference type="Proteomes" id="UP001213623">
    <property type="component" value="Chromosome 7"/>
</dbReference>
<evidence type="ECO:0000256" key="8">
    <source>
        <dbReference type="ARBA" id="ARBA00047949"/>
    </source>
</evidence>
<dbReference type="GO" id="GO:0006730">
    <property type="term" value="P:one-carbon metabolic process"/>
    <property type="evidence" value="ECO:0007669"/>
    <property type="project" value="UniProtKB-KW"/>
</dbReference>
<feature type="region of interest" description="Disordered" evidence="9">
    <location>
        <begin position="281"/>
        <end position="338"/>
    </location>
</feature>
<evidence type="ECO:0000256" key="6">
    <source>
        <dbReference type="ARBA" id="ARBA00023002"/>
    </source>
</evidence>
<dbReference type="InterPro" id="IPR017925">
    <property type="entry name" value="DHFR_CS"/>
</dbReference>
<dbReference type="SUPFAM" id="SSF56399">
    <property type="entry name" value="ADP-ribosylation"/>
    <property type="match status" value="1"/>
</dbReference>
<feature type="domain" description="DHFR" evidence="10">
    <location>
        <begin position="14"/>
        <end position="245"/>
    </location>
</feature>
<dbReference type="PANTHER" id="PTHR12684">
    <property type="entry name" value="PUTATIVE PHOSPHOTRANSFERASE"/>
    <property type="match status" value="1"/>
</dbReference>
<dbReference type="GO" id="GO:0000215">
    <property type="term" value="F:tRNA 2'-phosphotransferase activity"/>
    <property type="evidence" value="ECO:0007669"/>
    <property type="project" value="UniProtKB-EC"/>
</dbReference>
<dbReference type="PROSITE" id="PS51330">
    <property type="entry name" value="DHFR_2"/>
    <property type="match status" value="1"/>
</dbReference>
<evidence type="ECO:0000313" key="11">
    <source>
        <dbReference type="EMBL" id="WFD28491.1"/>
    </source>
</evidence>
<evidence type="ECO:0000256" key="4">
    <source>
        <dbReference type="ARBA" id="ARBA00022679"/>
    </source>
</evidence>
<keyword evidence="7" id="KW-0520">NAD</keyword>
<dbReference type="GO" id="GO:0006388">
    <property type="term" value="P:tRNA splicing, via endonucleolytic cleavage and ligation"/>
    <property type="evidence" value="ECO:0007669"/>
    <property type="project" value="TreeGrafter"/>
</dbReference>
<dbReference type="Pfam" id="PF01885">
    <property type="entry name" value="PTS_2-RNA"/>
    <property type="match status" value="1"/>
</dbReference>
<dbReference type="GO" id="GO:0004146">
    <property type="term" value="F:dihydrofolate reductase activity"/>
    <property type="evidence" value="ECO:0007669"/>
    <property type="project" value="InterPro"/>
</dbReference>
<feature type="compositionally biased region" description="Polar residues" evidence="9">
    <location>
        <begin position="313"/>
        <end position="328"/>
    </location>
</feature>
<comment type="function">
    <text evidence="1">Catalyzes the last step of tRNA splicing, the transfer of the splice junction 2'-phosphate from ligated tRNA to NAD to produce ADP-ribose 1''-2'' cyclic phosphate.</text>
</comment>
<keyword evidence="4 11" id="KW-0808">Transferase</keyword>
<feature type="compositionally biased region" description="Basic and acidic residues" evidence="9">
    <location>
        <begin position="295"/>
        <end position="310"/>
    </location>
</feature>
<reference evidence="11" key="1">
    <citation type="submission" date="2023-03" db="EMBL/GenBank/DDBJ databases">
        <title>Mating type loci evolution in Malassezia.</title>
        <authorList>
            <person name="Coelho M.A."/>
        </authorList>
    </citation>
    <scope>NUCLEOTIDE SEQUENCE</scope>
    <source>
        <strain evidence="11">CBS 9557</strain>
    </source>
</reference>
<dbReference type="Gene3D" id="1.10.10.970">
    <property type="entry name" value="RNA 2'-phosphotransferase, Tpt1/KptA family, N-terminal domain"/>
    <property type="match status" value="1"/>
</dbReference>
<dbReference type="InterPro" id="IPR024072">
    <property type="entry name" value="DHFR-like_dom_sf"/>
</dbReference>
<evidence type="ECO:0000259" key="10">
    <source>
        <dbReference type="PROSITE" id="PS51330"/>
    </source>
</evidence>
<proteinExistence type="inferred from homology"/>
<dbReference type="InterPro" id="IPR002745">
    <property type="entry name" value="Ptrans_KptA/Tpt1"/>
</dbReference>
<dbReference type="PANTHER" id="PTHR12684:SF2">
    <property type="entry name" value="TRNA 2'-PHOSPHOTRANSFERASE 1"/>
    <property type="match status" value="1"/>
</dbReference>
<dbReference type="Pfam" id="PF00186">
    <property type="entry name" value="DHFR_1"/>
    <property type="match status" value="2"/>
</dbReference>
<keyword evidence="5" id="KW-0521">NADP</keyword>
<protein>
    <submittedName>
        <fullName evidence="11">2'-phosphotransferase</fullName>
        <ecNumber evidence="11">2.7.1.160</ecNumber>
    </submittedName>
</protein>
<dbReference type="InterPro" id="IPR042081">
    <property type="entry name" value="RNA_2'-PTrans_C"/>
</dbReference>
<dbReference type="GO" id="GO:0046654">
    <property type="term" value="P:tetrahydrofolate biosynthetic process"/>
    <property type="evidence" value="ECO:0007669"/>
    <property type="project" value="InterPro"/>
</dbReference>
<accession>A0AAF0J3S9</accession>
<dbReference type="Gene3D" id="3.20.170.30">
    <property type="match status" value="1"/>
</dbReference>
<keyword evidence="3" id="KW-0554">One-carbon metabolism</keyword>
<dbReference type="SUPFAM" id="SSF53597">
    <property type="entry name" value="Dihydrofolate reductase-like"/>
    <property type="match status" value="1"/>
</dbReference>
<comment type="similarity">
    <text evidence="2">Belongs to the KptA/TPT1 family.</text>
</comment>
<evidence type="ECO:0000313" key="12">
    <source>
        <dbReference type="Proteomes" id="UP001213623"/>
    </source>
</evidence>
<evidence type="ECO:0000256" key="7">
    <source>
        <dbReference type="ARBA" id="ARBA00023027"/>
    </source>
</evidence>
<evidence type="ECO:0000256" key="2">
    <source>
        <dbReference type="ARBA" id="ARBA00009836"/>
    </source>
</evidence>
<dbReference type="EC" id="2.7.1.160" evidence="11"/>
<feature type="compositionally biased region" description="Low complexity" evidence="9">
    <location>
        <begin position="281"/>
        <end position="294"/>
    </location>
</feature>
<evidence type="ECO:0000256" key="3">
    <source>
        <dbReference type="ARBA" id="ARBA00022563"/>
    </source>
</evidence>